<dbReference type="Gene3D" id="3.40.50.880">
    <property type="match status" value="1"/>
</dbReference>
<dbReference type="InterPro" id="IPR029062">
    <property type="entry name" value="Class_I_gatase-like"/>
</dbReference>
<dbReference type="RefSeq" id="WP_090347710.1">
    <property type="nucleotide sequence ID" value="NZ_LT629751.1"/>
</dbReference>
<evidence type="ECO:0000259" key="1">
    <source>
        <dbReference type="Pfam" id="PF00117"/>
    </source>
</evidence>
<dbReference type="EMBL" id="LT629751">
    <property type="protein sequence ID" value="SDR97893.1"/>
    <property type="molecule type" value="Genomic_DNA"/>
</dbReference>
<dbReference type="Pfam" id="PF00117">
    <property type="entry name" value="GATase"/>
    <property type="match status" value="1"/>
</dbReference>
<dbReference type="GO" id="GO:0005829">
    <property type="term" value="C:cytosol"/>
    <property type="evidence" value="ECO:0007669"/>
    <property type="project" value="TreeGrafter"/>
</dbReference>
<reference evidence="3" key="1">
    <citation type="submission" date="2016-10" db="EMBL/GenBank/DDBJ databases">
        <authorList>
            <person name="Varghese N."/>
            <person name="Submissions S."/>
        </authorList>
    </citation>
    <scope>NUCLEOTIDE SEQUENCE [LARGE SCALE GENOMIC DNA]</scope>
    <source>
        <strain evidence="3">KCTC 32247</strain>
    </source>
</reference>
<protein>
    <submittedName>
        <fullName evidence="2">GMP synthase-Glutamine amidotransferase</fullName>
    </submittedName>
</protein>
<dbReference type="SUPFAM" id="SSF52317">
    <property type="entry name" value="Class I glutamine amidotransferase-like"/>
    <property type="match status" value="1"/>
</dbReference>
<organism evidence="2 3">
    <name type="scientific">Pseudomonas oryzae</name>
    <dbReference type="NCBI Taxonomy" id="1392877"/>
    <lineage>
        <taxon>Bacteria</taxon>
        <taxon>Pseudomonadati</taxon>
        <taxon>Pseudomonadota</taxon>
        <taxon>Gammaproteobacteria</taxon>
        <taxon>Pseudomonadales</taxon>
        <taxon>Pseudomonadaceae</taxon>
        <taxon>Pseudomonas</taxon>
    </lineage>
</organism>
<dbReference type="PANTHER" id="PTHR42695">
    <property type="entry name" value="GLUTAMINE AMIDOTRANSFERASE YLR126C-RELATED"/>
    <property type="match status" value="1"/>
</dbReference>
<gene>
    <name evidence="2" type="ORF">SAMN05216221_0794</name>
</gene>
<dbReference type="GO" id="GO:0016740">
    <property type="term" value="F:transferase activity"/>
    <property type="evidence" value="ECO:0007669"/>
    <property type="project" value="UniProtKB-KW"/>
</dbReference>
<keyword evidence="2" id="KW-0808">Transferase</keyword>
<dbReference type="OrthoDB" id="9813383at2"/>
<keyword evidence="2" id="KW-0315">Glutamine amidotransferase</keyword>
<dbReference type="InterPro" id="IPR017926">
    <property type="entry name" value="GATASE"/>
</dbReference>
<feature type="domain" description="Glutamine amidotransferase" evidence="1">
    <location>
        <begin position="60"/>
        <end position="188"/>
    </location>
</feature>
<evidence type="ECO:0000313" key="3">
    <source>
        <dbReference type="Proteomes" id="UP000243359"/>
    </source>
</evidence>
<dbReference type="InterPro" id="IPR044992">
    <property type="entry name" value="ChyE-like"/>
</dbReference>
<dbReference type="Proteomes" id="UP000243359">
    <property type="component" value="Chromosome I"/>
</dbReference>
<sequence>MTDQPLNLCIIENGLTPPDLQETFGSYPQMIERWLAPQLPGARFTYVSPVSGGPLPDPEAFDGYLLSGSRHSCYEGLPWMQALIDFLGQLREMERPVFGICFGHQIMADAFGGRTVRAANGWGVGAQLYRYAAEQAPSAGAALIFHQDQVRELPPEARCIGGSEHCPHGVLAYRFPALSVQFHPEFTPDYIRALTEKYRGSLLPEAIASQALASLQQHEVDSTRIARWVAEFFRANVRTAVPA</sequence>
<evidence type="ECO:0000313" key="2">
    <source>
        <dbReference type="EMBL" id="SDR97893.1"/>
    </source>
</evidence>
<name>A0A1H1NFX7_9PSED</name>
<dbReference type="CDD" id="cd01741">
    <property type="entry name" value="GATase1_1"/>
    <property type="match status" value="1"/>
</dbReference>
<proteinExistence type="predicted"/>
<dbReference type="PROSITE" id="PS51273">
    <property type="entry name" value="GATASE_TYPE_1"/>
    <property type="match status" value="1"/>
</dbReference>
<dbReference type="AlphaFoldDB" id="A0A1H1NFX7"/>
<accession>A0A1H1NFX7</accession>
<keyword evidence="3" id="KW-1185">Reference proteome</keyword>
<dbReference type="STRING" id="1392877.SAMN05216221_0794"/>
<dbReference type="PANTHER" id="PTHR42695:SF5">
    <property type="entry name" value="GLUTAMINE AMIDOTRANSFERASE YLR126C-RELATED"/>
    <property type="match status" value="1"/>
</dbReference>